<organism evidence="2 3">
    <name type="scientific">Meripilus lineatus</name>
    <dbReference type="NCBI Taxonomy" id="2056292"/>
    <lineage>
        <taxon>Eukaryota</taxon>
        <taxon>Fungi</taxon>
        <taxon>Dikarya</taxon>
        <taxon>Basidiomycota</taxon>
        <taxon>Agaricomycotina</taxon>
        <taxon>Agaricomycetes</taxon>
        <taxon>Polyporales</taxon>
        <taxon>Meripilaceae</taxon>
        <taxon>Meripilus</taxon>
    </lineage>
</organism>
<comment type="caution">
    <text evidence="2">The sequence shown here is derived from an EMBL/GenBank/DDBJ whole genome shotgun (WGS) entry which is preliminary data.</text>
</comment>
<dbReference type="Pfam" id="PF09797">
    <property type="entry name" value="NatB_MDM20"/>
    <property type="match status" value="1"/>
</dbReference>
<protein>
    <submittedName>
        <fullName evidence="2">Uncharacterized protein</fullName>
    </submittedName>
</protein>
<sequence>MHVLRGLGRTMFDNAYKLQPNSEDLGTQTFQANVRVGNWKAAQQVATRMHKQFQDDRFQFWSAFSALLQANEPNTPEALRPILLKLGLRLIISTSAASLVNADRFYVHILLLRELEMYDEALSLIGTQTGQVICETSLVVDELRRDIVRLKGAIKEEGVRASGRILDRGDRNWLEFIAVLEAAFWDVTSTSESSEKPSDEAKASCKEQIQKAREVFTSVSEKDGPKDRSGPLALLDLEQRATKLGLSSDPSQPRLLAESYFSTFGDKTCCFEDLQPFVRFEGEELEKWTTFLESQKLFGTASELPRGINALKLLRYNLSEAGVTPELETARAEEYFRQYLAALPFGTELPETELQPADDLVILAAQAYVTLWKLTGSEDHLFAASSILEYALTKSKQSYRIRITLLRIYHLLGAPSLALDHYRQMNIKQVQSDTLSHLALSRAYIFSLSATGDITYMNECMDSSQVYMSNSQDTAEFIARAFAQERYSQIVDFITFEDRLDNSLQRDLMKIEHVRMRLAHEQHSGDLIDTELIELKFIFDRFHHDNRDFDIIPNFQPRCQPSFNQQTLPFGKPPSFGWLAVFLKIYIKVFQQASDLDESVEDKLLIGDRPKPSNEVEAAIPLNERLATRKQEEIDELTPVESALYDYAAAVSEWLGPYHDYCRPPPSALLAEAEKQKELKPGHPLKGLIGISNGVLNGQTKKDEDPPAVKDAPPSITAFFDDMRERYKAVLSGSKLATDLMHVITTTQEAYLIFCAETVRFKPASVVKINKLGGLVQSFNAIRTKASEVLTEMSEELFKIAEEASTREARESFVAASKSIQASSGFDHDFVLGVAKKVGDARKAYYDGVEKALKKVLKNHA</sequence>
<gene>
    <name evidence="2" type="ORF">NLI96_g1588</name>
</gene>
<proteinExistence type="inferred from homology"/>
<evidence type="ECO:0000256" key="1">
    <source>
        <dbReference type="ARBA" id="ARBA00006298"/>
    </source>
</evidence>
<keyword evidence="3" id="KW-1185">Reference proteome</keyword>
<dbReference type="InterPro" id="IPR019183">
    <property type="entry name" value="NAA25_NatB_aux_su"/>
</dbReference>
<dbReference type="AlphaFoldDB" id="A0AAD5VBS1"/>
<dbReference type="GO" id="GO:0031416">
    <property type="term" value="C:NatB complex"/>
    <property type="evidence" value="ECO:0007669"/>
    <property type="project" value="TreeGrafter"/>
</dbReference>
<dbReference type="EMBL" id="JANAWD010000031">
    <property type="protein sequence ID" value="KAJ3490224.1"/>
    <property type="molecule type" value="Genomic_DNA"/>
</dbReference>
<name>A0AAD5VBS1_9APHY</name>
<reference evidence="2" key="1">
    <citation type="submission" date="2022-07" db="EMBL/GenBank/DDBJ databases">
        <title>Genome Sequence of Physisporinus lineatus.</title>
        <authorList>
            <person name="Buettner E."/>
        </authorList>
    </citation>
    <scope>NUCLEOTIDE SEQUENCE</scope>
    <source>
        <strain evidence="2">VT162</strain>
    </source>
</reference>
<dbReference type="PANTHER" id="PTHR22767">
    <property type="entry name" value="N-TERMINAL ACETYLTRANSFERASE-RELATED"/>
    <property type="match status" value="1"/>
</dbReference>
<dbReference type="PANTHER" id="PTHR22767:SF3">
    <property type="entry name" value="N-ALPHA-ACETYLTRANSFERASE 25, NATB AUXILIARY SUBUNIT"/>
    <property type="match status" value="1"/>
</dbReference>
<comment type="similarity">
    <text evidence="1">Belongs to the MDM20/NAA25 family.</text>
</comment>
<evidence type="ECO:0000313" key="2">
    <source>
        <dbReference type="EMBL" id="KAJ3490224.1"/>
    </source>
</evidence>
<dbReference type="Proteomes" id="UP001212997">
    <property type="component" value="Unassembled WGS sequence"/>
</dbReference>
<evidence type="ECO:0000313" key="3">
    <source>
        <dbReference type="Proteomes" id="UP001212997"/>
    </source>
</evidence>
<accession>A0AAD5VBS1</accession>